<keyword evidence="1" id="KW-1133">Transmembrane helix</keyword>
<keyword evidence="1" id="KW-0812">Transmembrane</keyword>
<dbReference type="InterPro" id="IPR010559">
    <property type="entry name" value="Sig_transdc_His_kin_internal"/>
</dbReference>
<evidence type="ECO:0000313" key="3">
    <source>
        <dbReference type="EMBL" id="KOY51707.1"/>
    </source>
</evidence>
<evidence type="ECO:0000259" key="2">
    <source>
        <dbReference type="Pfam" id="PF06580"/>
    </source>
</evidence>
<dbReference type="STRING" id="1300348.I602_1267"/>
<dbReference type="InterPro" id="IPR050640">
    <property type="entry name" value="Bact_2-comp_sensor_kinase"/>
</dbReference>
<feature type="domain" description="Signal transduction histidine kinase internal region" evidence="2">
    <location>
        <begin position="142"/>
        <end position="220"/>
    </location>
</feature>
<reference evidence="3 5" key="1">
    <citation type="submission" date="2015-07" db="EMBL/GenBank/DDBJ databases">
        <title>Genome of Polaribacter dokdonenesis DSW-5, isolated from seawater off Dokdo in Korea.</title>
        <authorList>
            <person name="Yoon K."/>
            <person name="Song J.Y."/>
            <person name="Kim J.F."/>
        </authorList>
    </citation>
    <scope>NUCLEOTIDE SEQUENCE [LARGE SCALE GENOMIC DNA]</scope>
    <source>
        <strain evidence="3 5">DSW-5</strain>
    </source>
</reference>
<keyword evidence="1" id="KW-0472">Membrane</keyword>
<reference evidence="4 6" key="2">
    <citation type="submission" date="2016-10" db="EMBL/GenBank/DDBJ databases">
        <authorList>
            <person name="Varghese N."/>
            <person name="Submissions S."/>
        </authorList>
    </citation>
    <scope>NUCLEOTIDE SEQUENCE [LARGE SCALE GENOMIC DNA]</scope>
    <source>
        <strain evidence="4 6">DSW-5</strain>
    </source>
</reference>
<gene>
    <name evidence="3" type="ORF">I602_1267</name>
    <name evidence="4" type="ORF">SAMN05444353_0504</name>
</gene>
<dbReference type="Proteomes" id="UP000183071">
    <property type="component" value="Unassembled WGS sequence"/>
</dbReference>
<dbReference type="GO" id="GO:0016020">
    <property type="term" value="C:membrane"/>
    <property type="evidence" value="ECO:0007669"/>
    <property type="project" value="InterPro"/>
</dbReference>
<name>A0A0N0CFD0_9FLAO</name>
<evidence type="ECO:0000256" key="1">
    <source>
        <dbReference type="SAM" id="Phobius"/>
    </source>
</evidence>
<dbReference type="PANTHER" id="PTHR34220">
    <property type="entry name" value="SENSOR HISTIDINE KINASE YPDA"/>
    <property type="match status" value="1"/>
</dbReference>
<dbReference type="GO" id="GO:0000155">
    <property type="term" value="F:phosphorelay sensor kinase activity"/>
    <property type="evidence" value="ECO:0007669"/>
    <property type="project" value="InterPro"/>
</dbReference>
<dbReference type="PANTHER" id="PTHR34220:SF7">
    <property type="entry name" value="SENSOR HISTIDINE KINASE YPDA"/>
    <property type="match status" value="1"/>
</dbReference>
<feature type="transmembrane region" description="Helical" evidence="1">
    <location>
        <begin position="102"/>
        <end position="123"/>
    </location>
</feature>
<evidence type="ECO:0000313" key="4">
    <source>
        <dbReference type="EMBL" id="SEE05006.1"/>
    </source>
</evidence>
<accession>A0A0N0CFD0</accession>
<dbReference type="EMBL" id="FNUE01000001">
    <property type="protein sequence ID" value="SEE05006.1"/>
    <property type="molecule type" value="Genomic_DNA"/>
</dbReference>
<keyword evidence="6" id="KW-1185">Reference proteome</keyword>
<organism evidence="3 5">
    <name type="scientific">Polaribacter dokdonensis DSW-5</name>
    <dbReference type="NCBI Taxonomy" id="1300348"/>
    <lineage>
        <taxon>Bacteria</taxon>
        <taxon>Pseudomonadati</taxon>
        <taxon>Bacteroidota</taxon>
        <taxon>Flavobacteriia</taxon>
        <taxon>Flavobacteriales</taxon>
        <taxon>Flavobacteriaceae</taxon>
    </lineage>
</organism>
<protein>
    <submittedName>
        <fullName evidence="3 4">Histidine kinase</fullName>
    </submittedName>
</protein>
<dbReference type="OrthoDB" id="9809908at2"/>
<dbReference type="EMBL" id="LGBR01000001">
    <property type="protein sequence ID" value="KOY51707.1"/>
    <property type="molecule type" value="Genomic_DNA"/>
</dbReference>
<feature type="transmembrane region" description="Helical" evidence="1">
    <location>
        <begin position="29"/>
        <end position="47"/>
    </location>
</feature>
<feature type="transmembrane region" description="Helical" evidence="1">
    <location>
        <begin position="59"/>
        <end position="82"/>
    </location>
</feature>
<dbReference type="Proteomes" id="UP000037716">
    <property type="component" value="Unassembled WGS sequence"/>
</dbReference>
<comment type="caution">
    <text evidence="3">The sequence shown here is derived from an EMBL/GenBank/DDBJ whole genome shotgun (WGS) entry which is preliminary data.</text>
</comment>
<keyword evidence="3" id="KW-0808">Transferase</keyword>
<proteinExistence type="predicted"/>
<dbReference type="PATRIC" id="fig|1300348.6.peg.1266"/>
<sequence length="330" mass="38911">MFWLGYFLFNVLRWGSYFNDYWYSVKSNLVEFPIHIIFVYINIYYLIPKFILRKKYWTYILSLAAMLALVYLVRTGLNYLLVTKDIWPEADNPAQFMEFNHIIAVVLGELYVIGFVTAIKLVIDWSIERRKNEDLAKLQLSTELKYLRTQIQPHFFFNTLNNLYALTLKKSDNAPRLVIKLSDMMQYILYDVNSSKANLLEEIIHINNYIDLERLRFENRVEAELDITGDIEDVDVPPLLFLSFVENCFKHGMKGTDKLEIKINFTVLPNHYLEFTISNSFNPENSLETNNGIGNENAKRRLNLLFSNNYVLETQIEGNTYNLFLKIPIK</sequence>
<evidence type="ECO:0000313" key="5">
    <source>
        <dbReference type="Proteomes" id="UP000037716"/>
    </source>
</evidence>
<evidence type="ECO:0000313" key="6">
    <source>
        <dbReference type="Proteomes" id="UP000183071"/>
    </source>
</evidence>
<dbReference type="Pfam" id="PF06580">
    <property type="entry name" value="His_kinase"/>
    <property type="match status" value="1"/>
</dbReference>
<keyword evidence="3" id="KW-0418">Kinase</keyword>
<dbReference type="AlphaFoldDB" id="A0A0N0CFD0"/>